<dbReference type="Proteomes" id="UP000007564">
    <property type="component" value="Chromosome"/>
</dbReference>
<gene>
    <name evidence="1" type="ORF">BN112_2637</name>
</gene>
<protein>
    <recommendedName>
        <fullName evidence="3">ImpE family protein</fullName>
    </recommendedName>
</protein>
<name>A0A0C6P8W2_BORBO</name>
<evidence type="ECO:0000313" key="2">
    <source>
        <dbReference type="Proteomes" id="UP000007564"/>
    </source>
</evidence>
<dbReference type="InterPro" id="IPR011990">
    <property type="entry name" value="TPR-like_helical_dom_sf"/>
</dbReference>
<proteinExistence type="predicted"/>
<evidence type="ECO:0000313" key="1">
    <source>
        <dbReference type="EMBL" id="CCJ54554.1"/>
    </source>
</evidence>
<dbReference type="SUPFAM" id="SSF144059">
    <property type="entry name" value="ImpE-like"/>
    <property type="match status" value="1"/>
</dbReference>
<dbReference type="PIRSF" id="PIRSF029288">
    <property type="entry name" value="SciE_ImpE"/>
    <property type="match status" value="1"/>
</dbReference>
<evidence type="ECO:0008006" key="3">
    <source>
        <dbReference type="Google" id="ProtNLM"/>
    </source>
</evidence>
<sequence>MQTSVLAMPPRDGGLAGQAAAVQARIRRAPADADLRAQLFQLAAVQGDWRRAAEQLQLCARLNPLAQPMANLYLAAIYGEQRRVAVLAGQAEPGFLAERPCWCEPLLQALRAQASDPERAAMLRAQAFDAAQASAGTLEDAAAGQAGYAWICDGDSRLGPVCELILDGSYAWLPFAQVAAVHLPAPQGLCDLVWARAEIALADGAVVRGLVPARYPPSAGQDDGLRLGRATCWRPLGQDGYAGEGQKMWLTDAGEFALLDVRALRRQAP</sequence>
<dbReference type="Pfam" id="PF07024">
    <property type="entry name" value="ImpE"/>
    <property type="match status" value="1"/>
</dbReference>
<dbReference type="InterPro" id="IPR009211">
    <property type="entry name" value="TagJ"/>
</dbReference>
<organism evidence="1 2">
    <name type="scientific">Bordetella bronchiseptica 253</name>
    <dbReference type="NCBI Taxonomy" id="568707"/>
    <lineage>
        <taxon>Bacteria</taxon>
        <taxon>Pseudomonadati</taxon>
        <taxon>Pseudomonadota</taxon>
        <taxon>Betaproteobacteria</taxon>
        <taxon>Burkholderiales</taxon>
        <taxon>Alcaligenaceae</taxon>
        <taxon>Bordetella</taxon>
    </lineage>
</organism>
<accession>A0A0C6P8W2</accession>
<dbReference type="EMBL" id="HE965806">
    <property type="protein sequence ID" value="CCJ54554.1"/>
    <property type="molecule type" value="Genomic_DNA"/>
</dbReference>
<dbReference type="KEGG" id="bbh:BN112_2637"/>
<dbReference type="AlphaFoldDB" id="A0A0C6P8W2"/>
<dbReference type="Gene3D" id="1.25.40.10">
    <property type="entry name" value="Tetratricopeptide repeat domain"/>
    <property type="match status" value="1"/>
</dbReference>
<dbReference type="HOGENOM" id="CLU_087908_1_0_4"/>
<dbReference type="OrthoDB" id="5416084at2"/>
<dbReference type="RefSeq" id="WP_015064512.1">
    <property type="nucleotide sequence ID" value="NC_019382.1"/>
</dbReference>
<reference evidence="1 2" key="1">
    <citation type="journal article" date="2012" name="BMC Genomics">
        <title>Comparative genomics of the classical Bordetella subspecies: the evolution and exchange of virulence-associated diversity amongst closely related pathogens.</title>
        <authorList>
            <person name="Park J."/>
            <person name="Zhang Y."/>
            <person name="Buboltz A.M."/>
            <person name="Zhang X."/>
            <person name="Schuster S.C."/>
            <person name="Ahuja U."/>
            <person name="Liu M."/>
            <person name="Miller J.F."/>
            <person name="Sebaihia M."/>
            <person name="Bentley S.D."/>
            <person name="Parkhill J."/>
            <person name="Harvill E.T."/>
        </authorList>
    </citation>
    <scope>NUCLEOTIDE SEQUENCE [LARGE SCALE GENOMIC DNA]</scope>
    <source>
        <strain evidence="1 2">253</strain>
    </source>
</reference>